<feature type="compositionally biased region" description="Low complexity" evidence="1">
    <location>
        <begin position="527"/>
        <end position="538"/>
    </location>
</feature>
<evidence type="ECO:0000313" key="2">
    <source>
        <dbReference type="EMBL" id="RMY80203.1"/>
    </source>
</evidence>
<dbReference type="GO" id="GO:0007131">
    <property type="term" value="P:reciprocal meiotic recombination"/>
    <property type="evidence" value="ECO:0007669"/>
    <property type="project" value="InterPro"/>
</dbReference>
<reference evidence="2 3" key="1">
    <citation type="journal article" date="2018" name="BMC Genomics">
        <title>Genomic evidence for intraspecific hybridization in a clonal and extremely halotolerant yeast.</title>
        <authorList>
            <person name="Gostincar C."/>
            <person name="Stajich J.E."/>
            <person name="Zupancic J."/>
            <person name="Zalar P."/>
            <person name="Gunde-Cimerman N."/>
        </authorList>
    </citation>
    <scope>NUCLEOTIDE SEQUENCE [LARGE SCALE GENOMIC DNA]</scope>
    <source>
        <strain evidence="2 3">EXF-171</strain>
    </source>
</reference>
<feature type="compositionally biased region" description="Polar residues" evidence="1">
    <location>
        <begin position="317"/>
        <end position="346"/>
    </location>
</feature>
<organism evidence="2 3">
    <name type="scientific">Hortaea werneckii</name>
    <name type="common">Black yeast</name>
    <name type="synonym">Cladosporium werneckii</name>
    <dbReference type="NCBI Taxonomy" id="91943"/>
    <lineage>
        <taxon>Eukaryota</taxon>
        <taxon>Fungi</taxon>
        <taxon>Dikarya</taxon>
        <taxon>Ascomycota</taxon>
        <taxon>Pezizomycotina</taxon>
        <taxon>Dothideomycetes</taxon>
        <taxon>Dothideomycetidae</taxon>
        <taxon>Mycosphaerellales</taxon>
        <taxon>Teratosphaeriaceae</taxon>
        <taxon>Hortaea</taxon>
    </lineage>
</organism>
<accession>A0A3M7EUQ5</accession>
<gene>
    <name evidence="2" type="ORF">D0862_12836</name>
</gene>
<dbReference type="InterPro" id="IPR004354">
    <property type="entry name" value="Meiotic_Rec114"/>
</dbReference>
<feature type="compositionally biased region" description="Basic and acidic residues" evidence="1">
    <location>
        <begin position="360"/>
        <end position="376"/>
    </location>
</feature>
<evidence type="ECO:0000313" key="3">
    <source>
        <dbReference type="Proteomes" id="UP000281468"/>
    </source>
</evidence>
<protein>
    <submittedName>
        <fullName evidence="2">Uncharacterized protein</fullName>
    </submittedName>
</protein>
<comment type="caution">
    <text evidence="2">The sequence shown here is derived from an EMBL/GenBank/DDBJ whole genome shotgun (WGS) entry which is preliminary data.</text>
</comment>
<feature type="compositionally biased region" description="Polar residues" evidence="1">
    <location>
        <begin position="195"/>
        <end position="209"/>
    </location>
</feature>
<dbReference type="VEuPathDB" id="FungiDB:BTJ68_05910"/>
<feature type="region of interest" description="Disordered" evidence="1">
    <location>
        <begin position="141"/>
        <end position="227"/>
    </location>
</feature>
<dbReference type="Pfam" id="PF03525">
    <property type="entry name" value="Meiotic_rec114"/>
    <property type="match status" value="1"/>
</dbReference>
<sequence length="601" mass="65841">MATQLSLPVLKYSHALGMRPDNTPPWSHILGDNLYVIVKGADTKTDDGRLQPDGKLNMTIMEGNRMLESVDIAGLVDDALAARRGAERVGVMPAVEQLPIFGITREALLALRYKSRSGEARRIQLRLKSASDCRQIVSAFERRGMEFQEQRPQTSRPNTGRPPTAGAASDRPFTGHASSPYFEPVKSPPKPGVFSPQTIEGGSLSQSPKRSADEAFGKAESQAMTPHFFSRDETIAPREISPERPPTSLIYRSNTTPFQHSQYGMTLPQQPIFGRPSSSSEIATVEAVRRAVEEDAAQSHPKTGKQPQHANDFWPPATSQVERSAPGSSSNNGTRPSTGLPPTNVCTVPPPDSQEFALPPKRELPFKRPDSRRESDCANSRPNSSALTMPPLPKPKLVKANQNNPSRKEPVAQIEEQTQTRTFPASPPKGASVVDQNEEVLRPRTTATEHFSGQTCLGREQQTKSAYTPTPGLTADRAVNGSKPTLYHPLAERSPNKVSRVSSLIDAPHEIEDSPPRPLSPPKTLYQASDPQDSSDSATGSLRVQGRHDPHEVSVEEYATQSREERQAALETFMLANLENPAFAKLCEDVENCWRRIALGL</sequence>
<dbReference type="EMBL" id="QWIQ01000651">
    <property type="protein sequence ID" value="RMY80203.1"/>
    <property type="molecule type" value="Genomic_DNA"/>
</dbReference>
<proteinExistence type="predicted"/>
<feature type="compositionally biased region" description="Polar residues" evidence="1">
    <location>
        <begin position="445"/>
        <end position="455"/>
    </location>
</feature>
<feature type="region of interest" description="Disordered" evidence="1">
    <location>
        <begin position="291"/>
        <end position="563"/>
    </location>
</feature>
<evidence type="ECO:0000256" key="1">
    <source>
        <dbReference type="SAM" id="MobiDB-lite"/>
    </source>
</evidence>
<dbReference type="Proteomes" id="UP000281468">
    <property type="component" value="Unassembled WGS sequence"/>
</dbReference>
<name>A0A3M7EUQ5_HORWE</name>
<dbReference type="AlphaFoldDB" id="A0A3M7EUQ5"/>
<feature type="compositionally biased region" description="Polar residues" evidence="1">
    <location>
        <begin position="377"/>
        <end position="387"/>
    </location>
</feature>